<dbReference type="EMBL" id="JAZDUA010000446">
    <property type="protein sequence ID" value="KAK7792466.1"/>
    <property type="molecule type" value="Genomic_DNA"/>
</dbReference>
<keyword evidence="13" id="KW-0744">Spermatogenesis</keyword>
<dbReference type="InterPro" id="IPR000719">
    <property type="entry name" value="Prot_kinase_dom"/>
</dbReference>
<keyword evidence="3 15" id="KW-0723">Serine/threonine-protein kinase</keyword>
<evidence type="ECO:0000256" key="12">
    <source>
        <dbReference type="ARBA" id="ARBA00022843"/>
    </source>
</evidence>
<reference evidence="18 19" key="1">
    <citation type="submission" date="2024-03" db="EMBL/GenBank/DDBJ databases">
        <title>The genome assembly and annotation of the cricket Gryllus longicercus Weissman &amp; Gray.</title>
        <authorList>
            <person name="Szrajer S."/>
            <person name="Gray D."/>
            <person name="Ylla G."/>
        </authorList>
    </citation>
    <scope>NUCLEOTIDE SEQUENCE [LARGE SCALE GENOMIC DNA]</scope>
    <source>
        <strain evidence="18">DAG 2021-001</strain>
        <tissue evidence="18">Whole body minus gut</tissue>
    </source>
</reference>
<dbReference type="PANTHER" id="PTHR24346">
    <property type="entry name" value="MAP/MICROTUBULE AFFINITY-REGULATING KINASE"/>
    <property type="match status" value="1"/>
</dbReference>
<evidence type="ECO:0000313" key="19">
    <source>
        <dbReference type="Proteomes" id="UP001378592"/>
    </source>
</evidence>
<feature type="domain" description="Protein kinase" evidence="17">
    <location>
        <begin position="118"/>
        <end position="375"/>
    </location>
</feature>
<dbReference type="CDD" id="cd14162">
    <property type="entry name" value="STKc_TSSK4-like"/>
    <property type="match status" value="1"/>
</dbReference>
<dbReference type="SUPFAM" id="SSF56112">
    <property type="entry name" value="Protein kinase-like (PK-like)"/>
    <property type="match status" value="1"/>
</dbReference>
<feature type="compositionally biased region" description="Basic and acidic residues" evidence="16">
    <location>
        <begin position="91"/>
        <end position="102"/>
    </location>
</feature>
<sequence>MPSKKHAGESNANTVGATTTSTAAPAGATPIAAAVAAEPTTVVQTTIAATPAGPMAAAAAAVGAAHSKNVVHTHVEKDPARNGTPIVVPKDPSKSPTKDPVDTSKSVNRPTVLESHGYTLGRAIGSGSYATVKVAQSTRHQMEVAVKIVSKFQAPADYLKKFLPREIEVVKGLRHPNLIRFLQAIETTHRVYIIMEYAENGSLLDIIRRDAYIDEPRGRHWFRQLIDSVDYCHERGVVHRDIKCENLLMDSNYNIKLSDFGFARGHMRPKNGVAPLSETFCGSYAYASPEILRGVPYQPQLSDIWSMGVVLYAIVYGRLPFDDSNYNNLLKQVQNKVTFPKEPRVSAACKSLITRILAPVRSRLRMNAIRNDPWILSSSSDNRQSTHDHVTSQPETRERAASESSQPKTVPLVTKEALKAQVIKPPGHDATFDGEEPLQTHRSPSNASVHNAGPSPKKK</sequence>
<feature type="compositionally biased region" description="Polar residues" evidence="16">
    <location>
        <begin position="440"/>
        <end position="449"/>
    </location>
</feature>
<keyword evidence="6" id="KW-0479">Metal-binding</keyword>
<dbReference type="InterPro" id="IPR011009">
    <property type="entry name" value="Kinase-like_dom_sf"/>
</dbReference>
<evidence type="ECO:0000256" key="15">
    <source>
        <dbReference type="RuleBase" id="RU000304"/>
    </source>
</evidence>
<keyword evidence="4" id="KW-0597">Phosphoprotein</keyword>
<keyword evidence="11" id="KW-0460">Magnesium</keyword>
<dbReference type="GO" id="GO:0007283">
    <property type="term" value="P:spermatogenesis"/>
    <property type="evidence" value="ECO:0007669"/>
    <property type="project" value="UniProtKB-KW"/>
</dbReference>
<feature type="binding site" evidence="14">
    <location>
        <position position="147"/>
    </location>
    <ligand>
        <name>ATP</name>
        <dbReference type="ChEBI" id="CHEBI:30616"/>
    </ligand>
</feature>
<name>A0AAN9VAP1_9ORTH</name>
<dbReference type="InterPro" id="IPR047908">
    <property type="entry name" value="TSSK4_cat"/>
</dbReference>
<dbReference type="GO" id="GO:0030154">
    <property type="term" value="P:cell differentiation"/>
    <property type="evidence" value="ECO:0007669"/>
    <property type="project" value="UniProtKB-KW"/>
</dbReference>
<evidence type="ECO:0000256" key="3">
    <source>
        <dbReference type="ARBA" id="ARBA00022527"/>
    </source>
</evidence>
<evidence type="ECO:0000256" key="11">
    <source>
        <dbReference type="ARBA" id="ARBA00022842"/>
    </source>
</evidence>
<dbReference type="InterPro" id="IPR017441">
    <property type="entry name" value="Protein_kinase_ATP_BS"/>
</dbReference>
<comment type="cofactor">
    <cofactor evidence="1">
        <name>Mg(2+)</name>
        <dbReference type="ChEBI" id="CHEBI:18420"/>
    </cofactor>
</comment>
<feature type="region of interest" description="Disordered" evidence="16">
    <location>
        <begin position="375"/>
        <end position="459"/>
    </location>
</feature>
<protein>
    <recommendedName>
        <fullName evidence="17">Protein kinase domain-containing protein</fullName>
    </recommendedName>
</protein>
<dbReference type="PROSITE" id="PS00108">
    <property type="entry name" value="PROTEIN_KINASE_ST"/>
    <property type="match status" value="1"/>
</dbReference>
<accession>A0AAN9VAP1</accession>
<dbReference type="GO" id="GO:0005737">
    <property type="term" value="C:cytoplasm"/>
    <property type="evidence" value="ECO:0007669"/>
    <property type="project" value="TreeGrafter"/>
</dbReference>
<keyword evidence="10 14" id="KW-0067">ATP-binding</keyword>
<dbReference type="PROSITE" id="PS50011">
    <property type="entry name" value="PROTEIN_KINASE_DOM"/>
    <property type="match status" value="1"/>
</dbReference>
<dbReference type="GO" id="GO:0005524">
    <property type="term" value="F:ATP binding"/>
    <property type="evidence" value="ECO:0007669"/>
    <property type="project" value="UniProtKB-UniRule"/>
</dbReference>
<dbReference type="AlphaFoldDB" id="A0AAN9VAP1"/>
<evidence type="ECO:0000256" key="2">
    <source>
        <dbReference type="ARBA" id="ARBA00022473"/>
    </source>
</evidence>
<evidence type="ECO:0000313" key="18">
    <source>
        <dbReference type="EMBL" id="KAK7792466.1"/>
    </source>
</evidence>
<dbReference type="GO" id="GO:0035556">
    <property type="term" value="P:intracellular signal transduction"/>
    <property type="evidence" value="ECO:0007669"/>
    <property type="project" value="TreeGrafter"/>
</dbReference>
<keyword evidence="8" id="KW-0418">Kinase</keyword>
<keyword evidence="2" id="KW-0217">Developmental protein</keyword>
<evidence type="ECO:0000256" key="1">
    <source>
        <dbReference type="ARBA" id="ARBA00001946"/>
    </source>
</evidence>
<dbReference type="PROSITE" id="PS00107">
    <property type="entry name" value="PROTEIN_KINASE_ATP"/>
    <property type="match status" value="1"/>
</dbReference>
<evidence type="ECO:0000256" key="9">
    <source>
        <dbReference type="ARBA" id="ARBA00022782"/>
    </source>
</evidence>
<comment type="caution">
    <text evidence="18">The sequence shown here is derived from an EMBL/GenBank/DDBJ whole genome shotgun (WGS) entry which is preliminary data.</text>
</comment>
<dbReference type="FunFam" id="1.10.510.10:FF:000658">
    <property type="entry name" value="Protein CBG12184"/>
    <property type="match status" value="1"/>
</dbReference>
<comment type="similarity">
    <text evidence="15">Belongs to the protein kinase superfamily.</text>
</comment>
<dbReference type="Gene3D" id="1.10.510.10">
    <property type="entry name" value="Transferase(Phosphotransferase) domain 1"/>
    <property type="match status" value="1"/>
</dbReference>
<proteinExistence type="inferred from homology"/>
<feature type="compositionally biased region" description="Low complexity" evidence="16">
    <location>
        <begin position="14"/>
        <end position="25"/>
    </location>
</feature>
<evidence type="ECO:0000256" key="8">
    <source>
        <dbReference type="ARBA" id="ARBA00022777"/>
    </source>
</evidence>
<evidence type="ECO:0000259" key="17">
    <source>
        <dbReference type="PROSITE" id="PS50011"/>
    </source>
</evidence>
<evidence type="ECO:0000256" key="7">
    <source>
        <dbReference type="ARBA" id="ARBA00022741"/>
    </source>
</evidence>
<dbReference type="GO" id="GO:0000287">
    <property type="term" value="F:magnesium ion binding"/>
    <property type="evidence" value="ECO:0007669"/>
    <property type="project" value="UniProtKB-ARBA"/>
</dbReference>
<dbReference type="SMART" id="SM00220">
    <property type="entry name" value="S_TKc"/>
    <property type="match status" value="1"/>
</dbReference>
<keyword evidence="19" id="KW-1185">Reference proteome</keyword>
<keyword evidence="9" id="KW-0221">Differentiation</keyword>
<evidence type="ECO:0000256" key="6">
    <source>
        <dbReference type="ARBA" id="ARBA00022723"/>
    </source>
</evidence>
<dbReference type="Proteomes" id="UP001378592">
    <property type="component" value="Unassembled WGS sequence"/>
</dbReference>
<evidence type="ECO:0000256" key="16">
    <source>
        <dbReference type="SAM" id="MobiDB-lite"/>
    </source>
</evidence>
<feature type="region of interest" description="Disordered" evidence="16">
    <location>
        <begin position="75"/>
        <end position="110"/>
    </location>
</feature>
<keyword evidence="5" id="KW-0808">Transferase</keyword>
<dbReference type="GO" id="GO:0050321">
    <property type="term" value="F:tau-protein kinase activity"/>
    <property type="evidence" value="ECO:0007669"/>
    <property type="project" value="TreeGrafter"/>
</dbReference>
<keyword evidence="12" id="KW-0832">Ubl conjugation</keyword>
<keyword evidence="7 14" id="KW-0547">Nucleotide-binding</keyword>
<evidence type="ECO:0000256" key="10">
    <source>
        <dbReference type="ARBA" id="ARBA00022840"/>
    </source>
</evidence>
<dbReference type="InterPro" id="IPR008271">
    <property type="entry name" value="Ser/Thr_kinase_AS"/>
</dbReference>
<dbReference type="GO" id="GO:0000226">
    <property type="term" value="P:microtubule cytoskeleton organization"/>
    <property type="evidence" value="ECO:0007669"/>
    <property type="project" value="TreeGrafter"/>
</dbReference>
<organism evidence="18 19">
    <name type="scientific">Gryllus longicercus</name>
    <dbReference type="NCBI Taxonomy" id="2509291"/>
    <lineage>
        <taxon>Eukaryota</taxon>
        <taxon>Metazoa</taxon>
        <taxon>Ecdysozoa</taxon>
        <taxon>Arthropoda</taxon>
        <taxon>Hexapoda</taxon>
        <taxon>Insecta</taxon>
        <taxon>Pterygota</taxon>
        <taxon>Neoptera</taxon>
        <taxon>Polyneoptera</taxon>
        <taxon>Orthoptera</taxon>
        <taxon>Ensifera</taxon>
        <taxon>Gryllidea</taxon>
        <taxon>Grylloidea</taxon>
        <taxon>Gryllidae</taxon>
        <taxon>Gryllinae</taxon>
        <taxon>Gryllus</taxon>
    </lineage>
</organism>
<evidence type="ECO:0000256" key="5">
    <source>
        <dbReference type="ARBA" id="ARBA00022679"/>
    </source>
</evidence>
<evidence type="ECO:0000256" key="4">
    <source>
        <dbReference type="ARBA" id="ARBA00022553"/>
    </source>
</evidence>
<evidence type="ECO:0000256" key="14">
    <source>
        <dbReference type="PROSITE-ProRule" id="PRU10141"/>
    </source>
</evidence>
<dbReference type="FunFam" id="3.30.200.20:FF:000042">
    <property type="entry name" value="Aurora kinase A"/>
    <property type="match status" value="1"/>
</dbReference>
<gene>
    <name evidence="18" type="ORF">R5R35_013858</name>
</gene>
<feature type="compositionally biased region" description="Basic and acidic residues" evidence="16">
    <location>
        <begin position="384"/>
        <end position="401"/>
    </location>
</feature>
<dbReference type="Pfam" id="PF00069">
    <property type="entry name" value="Pkinase"/>
    <property type="match status" value="1"/>
</dbReference>
<dbReference type="PANTHER" id="PTHR24346:SF102">
    <property type="entry name" value="TESTIS-SPECIFIC SERINE_THREONINE-PROTEIN KINASE 1"/>
    <property type="match status" value="1"/>
</dbReference>
<feature type="region of interest" description="Disordered" evidence="16">
    <location>
        <begin position="1"/>
        <end position="25"/>
    </location>
</feature>
<evidence type="ECO:0000256" key="13">
    <source>
        <dbReference type="ARBA" id="ARBA00022871"/>
    </source>
</evidence>